<evidence type="ECO:0000259" key="2">
    <source>
        <dbReference type="Pfam" id="PF05050"/>
    </source>
</evidence>
<dbReference type="InterPro" id="IPR053202">
    <property type="entry name" value="EGF_Rcpt_Signaling_Reg"/>
</dbReference>
<reference evidence="3 4" key="1">
    <citation type="submission" date="2024-05" db="EMBL/GenBank/DDBJ databases">
        <authorList>
            <person name="Wallberg A."/>
        </authorList>
    </citation>
    <scope>NUCLEOTIDE SEQUENCE [LARGE SCALE GENOMIC DNA]</scope>
</reference>
<feature type="non-terminal residue" evidence="3">
    <location>
        <position position="336"/>
    </location>
</feature>
<proteinExistence type="predicted"/>
<dbReference type="GO" id="GO:0005886">
    <property type="term" value="C:plasma membrane"/>
    <property type="evidence" value="ECO:0007669"/>
    <property type="project" value="TreeGrafter"/>
</dbReference>
<dbReference type="EMBL" id="CAXKWB010022750">
    <property type="protein sequence ID" value="CAL4124583.1"/>
    <property type="molecule type" value="Genomic_DNA"/>
</dbReference>
<dbReference type="GO" id="GO:0016197">
    <property type="term" value="P:endosomal transport"/>
    <property type="evidence" value="ECO:0007669"/>
    <property type="project" value="TreeGrafter"/>
</dbReference>
<dbReference type="PANTHER" id="PTHR34009:SF2">
    <property type="entry name" value="PROTEIN STAR"/>
    <property type="match status" value="1"/>
</dbReference>
<evidence type="ECO:0000313" key="3">
    <source>
        <dbReference type="EMBL" id="CAL4124583.1"/>
    </source>
</evidence>
<dbReference type="GO" id="GO:0031902">
    <property type="term" value="C:late endosome membrane"/>
    <property type="evidence" value="ECO:0007669"/>
    <property type="project" value="TreeGrafter"/>
</dbReference>
<organism evidence="3 4">
    <name type="scientific">Meganyctiphanes norvegica</name>
    <name type="common">Northern krill</name>
    <name type="synonym">Thysanopoda norvegica</name>
    <dbReference type="NCBI Taxonomy" id="48144"/>
    <lineage>
        <taxon>Eukaryota</taxon>
        <taxon>Metazoa</taxon>
        <taxon>Ecdysozoa</taxon>
        <taxon>Arthropoda</taxon>
        <taxon>Crustacea</taxon>
        <taxon>Multicrustacea</taxon>
        <taxon>Malacostraca</taxon>
        <taxon>Eumalacostraca</taxon>
        <taxon>Eucarida</taxon>
        <taxon>Euphausiacea</taxon>
        <taxon>Euphausiidae</taxon>
        <taxon>Meganyctiphanes</taxon>
    </lineage>
</organism>
<dbReference type="PANTHER" id="PTHR34009">
    <property type="entry name" value="PROTEIN STAR"/>
    <property type="match status" value="1"/>
</dbReference>
<keyword evidence="1" id="KW-0732">Signal</keyword>
<dbReference type="AlphaFoldDB" id="A0AAV2RFI2"/>
<dbReference type="GO" id="GO:0005794">
    <property type="term" value="C:Golgi apparatus"/>
    <property type="evidence" value="ECO:0007669"/>
    <property type="project" value="TreeGrafter"/>
</dbReference>
<protein>
    <recommendedName>
        <fullName evidence="2">Methyltransferase FkbM domain-containing protein</fullName>
    </recommendedName>
</protein>
<keyword evidence="4" id="KW-1185">Reference proteome</keyword>
<dbReference type="InterPro" id="IPR006342">
    <property type="entry name" value="FkbM_mtfrase"/>
</dbReference>
<feature type="domain" description="Methyltransferase FkbM" evidence="2">
    <location>
        <begin position="116"/>
        <end position="296"/>
    </location>
</feature>
<dbReference type="Gene3D" id="3.40.50.150">
    <property type="entry name" value="Vaccinia Virus protein VP39"/>
    <property type="match status" value="1"/>
</dbReference>
<gene>
    <name evidence="3" type="ORF">MNOR_LOCUS24620</name>
</gene>
<accession>A0AAV2RFI2</accession>
<comment type="caution">
    <text evidence="3">The sequence shown here is derived from an EMBL/GenBank/DDBJ whole genome shotgun (WGS) entry which is preliminary data.</text>
</comment>
<dbReference type="GO" id="GO:0006888">
    <property type="term" value="P:endoplasmic reticulum to Golgi vesicle-mediated transport"/>
    <property type="evidence" value="ECO:0007669"/>
    <property type="project" value="TreeGrafter"/>
</dbReference>
<dbReference type="GO" id="GO:0005789">
    <property type="term" value="C:endoplasmic reticulum membrane"/>
    <property type="evidence" value="ECO:0007669"/>
    <property type="project" value="TreeGrafter"/>
</dbReference>
<dbReference type="Proteomes" id="UP001497623">
    <property type="component" value="Unassembled WGS sequence"/>
</dbReference>
<evidence type="ECO:0000313" key="4">
    <source>
        <dbReference type="Proteomes" id="UP001497623"/>
    </source>
</evidence>
<sequence>MVLTMKQMLISLVVLASILVIHQQSMASLWDPGEEVQLTMLLGQMRGPLQSEDPQLLDHLTKNFLFPPSTMPYNLTPDGEMFENYHRDSHTFGWKFLDYYIKLFFSDQKYGIFFEAGALNGEFNSNTLWLEQNNNWKGILVEPDPTNFKHLAWKQRKSWISNSCISGYKYPREILMQTLVKDPDPHNRQLRGAWLFRANAHEVGNMISDHPGPMASPSFSRAQCFPLYSYFAALNISTVDLLSLDMQGNEWNALKSLPWDSLKIRALFIEHIKNDITVKEIDEDFVKDMTKHGYRLVDSDDKHNYIFILKEDKILDYRTDPQRLKKYKTDVQIVWV</sequence>
<name>A0AAV2RFI2_MEGNR</name>
<feature type="signal peptide" evidence="1">
    <location>
        <begin position="1"/>
        <end position="23"/>
    </location>
</feature>
<evidence type="ECO:0000256" key="1">
    <source>
        <dbReference type="SAM" id="SignalP"/>
    </source>
</evidence>
<feature type="chain" id="PRO_5043696570" description="Methyltransferase FkbM domain-containing protein" evidence="1">
    <location>
        <begin position="24"/>
        <end position="336"/>
    </location>
</feature>
<dbReference type="SUPFAM" id="SSF53335">
    <property type="entry name" value="S-adenosyl-L-methionine-dependent methyltransferases"/>
    <property type="match status" value="1"/>
</dbReference>
<dbReference type="Pfam" id="PF05050">
    <property type="entry name" value="Methyltransf_21"/>
    <property type="match status" value="1"/>
</dbReference>
<dbReference type="InterPro" id="IPR029063">
    <property type="entry name" value="SAM-dependent_MTases_sf"/>
</dbReference>